<reference evidence="2" key="2">
    <citation type="submission" date="2025-08" db="UniProtKB">
        <authorList>
            <consortium name="RefSeq"/>
        </authorList>
    </citation>
    <scope>IDENTIFICATION</scope>
</reference>
<dbReference type="RefSeq" id="XP_016669983.1">
    <property type="nucleotide sequence ID" value="XM_016814494.1"/>
</dbReference>
<protein>
    <recommendedName>
        <fullName evidence="3">RNA-directed DNA polymerase homolog</fullName>
    </recommendedName>
</protein>
<dbReference type="InterPro" id="IPR053134">
    <property type="entry name" value="RNA-dir_DNA_polymerase"/>
</dbReference>
<proteinExistence type="predicted"/>
<reference evidence="1" key="1">
    <citation type="journal article" date="2020" name="Nat. Genet.">
        <title>Genomic diversifications of five Gossypium allopolyploid species and their impact on cotton improvement.</title>
        <authorList>
            <person name="Chen Z.J."/>
            <person name="Sreedasyam A."/>
            <person name="Ando A."/>
            <person name="Song Q."/>
            <person name="De Santiago L.M."/>
            <person name="Hulse-Kemp A.M."/>
            <person name="Ding M."/>
            <person name="Ye W."/>
            <person name="Kirkbride R.C."/>
            <person name="Jenkins J."/>
            <person name="Plott C."/>
            <person name="Lovell J."/>
            <person name="Lin Y.M."/>
            <person name="Vaughn R."/>
            <person name="Liu B."/>
            <person name="Simpson S."/>
            <person name="Scheffler B.E."/>
            <person name="Wen L."/>
            <person name="Saski C.A."/>
            <person name="Grover C.E."/>
            <person name="Hu G."/>
            <person name="Conover J.L."/>
            <person name="Carlson J.W."/>
            <person name="Shu S."/>
            <person name="Boston L.B."/>
            <person name="Williams M."/>
            <person name="Peterson D.G."/>
            <person name="McGee K."/>
            <person name="Jones D.C."/>
            <person name="Wendel J.F."/>
            <person name="Stelly D.M."/>
            <person name="Grimwood J."/>
            <person name="Schmutz J."/>
        </authorList>
    </citation>
    <scope>NUCLEOTIDE SEQUENCE [LARGE SCALE GENOMIC DNA]</scope>
    <source>
        <strain evidence="1">cv. TM-1</strain>
    </source>
</reference>
<dbReference type="STRING" id="3635.A0A1U8I1A1"/>
<gene>
    <name evidence="2" type="primary">LOC107889962</name>
</gene>
<organism evidence="1 2">
    <name type="scientific">Gossypium hirsutum</name>
    <name type="common">Upland cotton</name>
    <name type="synonym">Gossypium mexicanum</name>
    <dbReference type="NCBI Taxonomy" id="3635"/>
    <lineage>
        <taxon>Eukaryota</taxon>
        <taxon>Viridiplantae</taxon>
        <taxon>Streptophyta</taxon>
        <taxon>Embryophyta</taxon>
        <taxon>Tracheophyta</taxon>
        <taxon>Spermatophyta</taxon>
        <taxon>Magnoliopsida</taxon>
        <taxon>eudicotyledons</taxon>
        <taxon>Gunneridae</taxon>
        <taxon>Pentapetalae</taxon>
        <taxon>rosids</taxon>
        <taxon>malvids</taxon>
        <taxon>Malvales</taxon>
        <taxon>Malvaceae</taxon>
        <taxon>Malvoideae</taxon>
        <taxon>Gossypium</taxon>
    </lineage>
</organism>
<dbReference type="AlphaFoldDB" id="A0A1U8I1A1"/>
<evidence type="ECO:0008006" key="3">
    <source>
        <dbReference type="Google" id="ProtNLM"/>
    </source>
</evidence>
<dbReference type="InterPro" id="IPR043502">
    <property type="entry name" value="DNA/RNA_pol_sf"/>
</dbReference>
<dbReference type="PANTHER" id="PTHR24559:SF444">
    <property type="entry name" value="REVERSE TRANSCRIPTASE DOMAIN-CONTAINING PROTEIN"/>
    <property type="match status" value="1"/>
</dbReference>
<keyword evidence="1" id="KW-1185">Reference proteome</keyword>
<dbReference type="Gene3D" id="3.10.10.10">
    <property type="entry name" value="HIV Type 1 Reverse Transcriptase, subunit A, domain 1"/>
    <property type="match status" value="1"/>
</dbReference>
<dbReference type="PANTHER" id="PTHR24559">
    <property type="entry name" value="TRANSPOSON TY3-I GAG-POL POLYPROTEIN"/>
    <property type="match status" value="1"/>
</dbReference>
<dbReference type="SUPFAM" id="SSF56672">
    <property type="entry name" value="DNA/RNA polymerases"/>
    <property type="match status" value="1"/>
</dbReference>
<evidence type="ECO:0000313" key="2">
    <source>
        <dbReference type="RefSeq" id="XP_016669983.1"/>
    </source>
</evidence>
<dbReference type="KEGG" id="ghi:107889962"/>
<dbReference type="InterPro" id="IPR043128">
    <property type="entry name" value="Rev_trsase/Diguanyl_cyclase"/>
</dbReference>
<dbReference type="GeneID" id="107889962"/>
<dbReference type="OrthoDB" id="1938712at2759"/>
<sequence>MRLCIDYRYLNKVTVKKKYPLLRIDDFFDQLKGATMFSKIDLRFGYYLLRVEEQDVSKIAFRTRQRTWLELIKDYDLVIDYHPKKANVVADALSKKSLFALRAMDAQLSVVDDGSILAELRARSKFLQDICEAQNNDSKLQAKRTQCESGVELEFNIVTGE</sequence>
<accession>A0A1U8I1A1</accession>
<dbReference type="Proteomes" id="UP000818029">
    <property type="component" value="Chromosome A09"/>
</dbReference>
<dbReference type="PaxDb" id="3635-A0A1U8I1A1"/>
<evidence type="ECO:0000313" key="1">
    <source>
        <dbReference type="Proteomes" id="UP000818029"/>
    </source>
</evidence>
<name>A0A1U8I1A1_GOSHI</name>
<dbReference type="Gene3D" id="3.30.70.270">
    <property type="match status" value="1"/>
</dbReference>